<feature type="transmembrane region" description="Helical" evidence="7">
    <location>
        <begin position="6"/>
        <end position="27"/>
    </location>
</feature>
<evidence type="ECO:0000256" key="4">
    <source>
        <dbReference type="ARBA" id="ARBA00022970"/>
    </source>
</evidence>
<evidence type="ECO:0000256" key="5">
    <source>
        <dbReference type="ARBA" id="ARBA00022989"/>
    </source>
</evidence>
<gene>
    <name evidence="8" type="ORF">EB837_08250</name>
</gene>
<feature type="transmembrane region" description="Helical" evidence="7">
    <location>
        <begin position="176"/>
        <end position="197"/>
    </location>
</feature>
<dbReference type="GO" id="GO:0005886">
    <property type="term" value="C:plasma membrane"/>
    <property type="evidence" value="ECO:0007669"/>
    <property type="project" value="UniProtKB-SubCell"/>
</dbReference>
<keyword evidence="5 7" id="KW-1133">Transmembrane helix</keyword>
<keyword evidence="6 7" id="KW-0472">Membrane</keyword>
<evidence type="ECO:0000256" key="2">
    <source>
        <dbReference type="ARBA" id="ARBA00022475"/>
    </source>
</evidence>
<dbReference type="Proteomes" id="UP000268051">
    <property type="component" value="Unassembled WGS sequence"/>
</dbReference>
<dbReference type="PANTHER" id="PTHR30086:SF20">
    <property type="entry name" value="ARGININE EXPORTER PROTEIN ARGO-RELATED"/>
    <property type="match status" value="1"/>
</dbReference>
<evidence type="ECO:0000256" key="6">
    <source>
        <dbReference type="ARBA" id="ARBA00023136"/>
    </source>
</evidence>
<dbReference type="EMBL" id="RHFN01000006">
    <property type="protein sequence ID" value="ROU15832.1"/>
    <property type="molecule type" value="Genomic_DNA"/>
</dbReference>
<name>A0A3N2S7Z0_9ENTR</name>
<comment type="caution">
    <text evidence="8">The sequence shown here is derived from an EMBL/GenBank/DDBJ whole genome shotgun (WGS) entry which is preliminary data.</text>
</comment>
<dbReference type="PANTHER" id="PTHR30086">
    <property type="entry name" value="ARGININE EXPORTER PROTEIN ARGO"/>
    <property type="match status" value="1"/>
</dbReference>
<dbReference type="Pfam" id="PF01810">
    <property type="entry name" value="LysE"/>
    <property type="match status" value="1"/>
</dbReference>
<organism evidence="8 9">
    <name type="scientific">Kluyvera ascorbata</name>
    <dbReference type="NCBI Taxonomy" id="51288"/>
    <lineage>
        <taxon>Bacteria</taxon>
        <taxon>Pseudomonadati</taxon>
        <taxon>Pseudomonadota</taxon>
        <taxon>Gammaproteobacteria</taxon>
        <taxon>Enterobacterales</taxon>
        <taxon>Enterobacteriaceae</taxon>
        <taxon>Kluyvera</taxon>
    </lineage>
</organism>
<reference evidence="8 9" key="1">
    <citation type="submission" date="2018-10" db="EMBL/GenBank/DDBJ databases">
        <title>Horizontal transference of carbapenem resistance between Klebsiella pneumoniae and Kluyvera ascorbata during abdominal infection: a case report.</title>
        <authorList>
            <person name="Raro O.H.F."/>
            <person name="Lima-Morales D."/>
            <person name="Barth A.L."/>
            <person name="Paim T.G.S."/>
            <person name="Mott M.P."/>
            <person name="Riche C.V.W."/>
            <person name="Teixeira U.F."/>
            <person name="Waechter F."/>
            <person name="Dias C.A.G."/>
        </authorList>
    </citation>
    <scope>NUCLEOTIDE SEQUENCE [LARGE SCALE GENOMIC DNA]</scope>
    <source>
        <strain evidence="8 9">OT2</strain>
    </source>
</reference>
<feature type="transmembrane region" description="Helical" evidence="7">
    <location>
        <begin position="111"/>
        <end position="132"/>
    </location>
</feature>
<sequence>MNLTLLAAYMLAVLLLLATPGPVVALVTGTAAREGSRRAFITVIGTNAASLVLIVLATLMLLGVVALSPVMLSLLGMAGSLYIGWSAISSLMHKAQEVQMTPARGGLLKGFLIGISNPKDILFFVAFFPQFIAVTQDFTLSMLTLSLVWVVFDVTVLSLYILTVQRLLSGKYALRLERLSALFLLAVALFGIVYNVGEMSAHYH</sequence>
<evidence type="ECO:0000313" key="9">
    <source>
        <dbReference type="Proteomes" id="UP000268051"/>
    </source>
</evidence>
<protein>
    <submittedName>
        <fullName evidence="8">LysE family translocator</fullName>
    </submittedName>
</protein>
<evidence type="ECO:0000256" key="1">
    <source>
        <dbReference type="ARBA" id="ARBA00004651"/>
    </source>
</evidence>
<feature type="transmembrane region" description="Helical" evidence="7">
    <location>
        <begin position="138"/>
        <end position="164"/>
    </location>
</feature>
<proteinExistence type="predicted"/>
<evidence type="ECO:0000256" key="3">
    <source>
        <dbReference type="ARBA" id="ARBA00022692"/>
    </source>
</evidence>
<comment type="subcellular location">
    <subcellularLocation>
        <location evidence="1">Cell membrane</location>
        <topology evidence="1">Multi-pass membrane protein</topology>
    </subcellularLocation>
</comment>
<keyword evidence="4" id="KW-0029">Amino-acid transport</keyword>
<evidence type="ECO:0000313" key="8">
    <source>
        <dbReference type="EMBL" id="ROU15832.1"/>
    </source>
</evidence>
<dbReference type="GO" id="GO:0015171">
    <property type="term" value="F:amino acid transmembrane transporter activity"/>
    <property type="evidence" value="ECO:0007669"/>
    <property type="project" value="TreeGrafter"/>
</dbReference>
<keyword evidence="4" id="KW-0813">Transport</keyword>
<dbReference type="InterPro" id="IPR001123">
    <property type="entry name" value="LeuE-type"/>
</dbReference>
<keyword evidence="2" id="KW-1003">Cell membrane</keyword>
<evidence type="ECO:0000256" key="7">
    <source>
        <dbReference type="SAM" id="Phobius"/>
    </source>
</evidence>
<dbReference type="OrthoDB" id="9784202at2"/>
<accession>A0A3N2S7Z0</accession>
<feature type="transmembrane region" description="Helical" evidence="7">
    <location>
        <begin position="70"/>
        <end position="91"/>
    </location>
</feature>
<feature type="transmembrane region" description="Helical" evidence="7">
    <location>
        <begin position="39"/>
        <end position="64"/>
    </location>
</feature>
<keyword evidence="3 7" id="KW-0812">Transmembrane</keyword>
<dbReference type="AlphaFoldDB" id="A0A3N2S7Z0"/>
<dbReference type="RefSeq" id="WP_123650911.1">
    <property type="nucleotide sequence ID" value="NZ_RHFN01000006.1"/>
</dbReference>